<dbReference type="GO" id="GO:0005975">
    <property type="term" value="P:carbohydrate metabolic process"/>
    <property type="evidence" value="ECO:0007669"/>
    <property type="project" value="InterPro"/>
</dbReference>
<gene>
    <name evidence="5" type="ORF">CTLFYP3_02739</name>
</gene>
<proteinExistence type="inferred from homology"/>
<comment type="similarity">
    <text evidence="1">Belongs to the glycosyl hydrolase 8 (cellulase D) family.</text>
</comment>
<accession>A0A6N3FN42</accession>
<dbReference type="RefSeq" id="WP_421755783.1">
    <property type="nucleotide sequence ID" value="NZ_CACRTO010000037.1"/>
</dbReference>
<dbReference type="InterPro" id="IPR002037">
    <property type="entry name" value="Glyco_hydro_8"/>
</dbReference>
<name>A0A6N3FN42_9CLOT</name>
<keyword evidence="2 5" id="KW-0378">Hydrolase</keyword>
<feature type="transmembrane region" description="Helical" evidence="4">
    <location>
        <begin position="12"/>
        <end position="32"/>
    </location>
</feature>
<evidence type="ECO:0000256" key="3">
    <source>
        <dbReference type="ARBA" id="ARBA00023295"/>
    </source>
</evidence>
<evidence type="ECO:0000256" key="4">
    <source>
        <dbReference type="SAM" id="Phobius"/>
    </source>
</evidence>
<evidence type="ECO:0000256" key="2">
    <source>
        <dbReference type="ARBA" id="ARBA00022801"/>
    </source>
</evidence>
<dbReference type="Pfam" id="PF01270">
    <property type="entry name" value="Glyco_hydro_8"/>
    <property type="match status" value="1"/>
</dbReference>
<dbReference type="InterPro" id="IPR008928">
    <property type="entry name" value="6-hairpin_glycosidase_sf"/>
</dbReference>
<reference evidence="5" key="1">
    <citation type="submission" date="2019-11" db="EMBL/GenBank/DDBJ databases">
        <authorList>
            <person name="Feng L."/>
        </authorList>
    </citation>
    <scope>NUCLEOTIDE SEQUENCE</scope>
    <source>
        <strain evidence="5">CTertiumLFYP3</strain>
    </source>
</reference>
<dbReference type="EMBL" id="CACRTO010000037">
    <property type="protein sequence ID" value="VYU52963.1"/>
    <property type="molecule type" value="Genomic_DNA"/>
</dbReference>
<keyword evidence="3" id="KW-0326">Glycosidase</keyword>
<sequence>MIIIKFNKRIICIILIVVLILGLGYIFIYKYFKSLDIQEVYSEEVITEEEEILYDFITKKLMNEDGGIYTNFNNVKTEGDLTKGHDVLSESQGMMLNYHLYNNDKESYEEVFKYIKENMLLENNLLSWRIEEGSPSEVSATIDDLRIARSLLIAGEEFNSYKYRYYGLKISKGIKKNLVTDGRLNDFHDGYGKSNITTLCYLDLYGINLLSRLDNSWSEIYNKSLEIINNGYISDTLPLYKKFYDGNVESYDNEENVDTLLSILVILNKAEVNEDVSKSVSWLKNRLKEYGYISTSYNINTLEESKIESTSIYANLAQVAKVINDNELYELCINKMKVFQVKNLDSMIYGAYGDYSTNEVYSYDNLNALLAFRRKFNN</sequence>
<evidence type="ECO:0000256" key="1">
    <source>
        <dbReference type="ARBA" id="ARBA00009209"/>
    </source>
</evidence>
<evidence type="ECO:0000313" key="5">
    <source>
        <dbReference type="EMBL" id="VYU52963.1"/>
    </source>
</evidence>
<protein>
    <submittedName>
        <fullName evidence="5">Glycosyl hydrolases family 8</fullName>
    </submittedName>
</protein>
<keyword evidence="4" id="KW-0472">Membrane</keyword>
<keyword evidence="4" id="KW-0812">Transmembrane</keyword>
<dbReference type="AlphaFoldDB" id="A0A6N3FN42"/>
<dbReference type="InterPro" id="IPR012341">
    <property type="entry name" value="6hp_glycosidase-like_sf"/>
</dbReference>
<dbReference type="Gene3D" id="1.50.10.10">
    <property type="match status" value="1"/>
</dbReference>
<dbReference type="GO" id="GO:0004553">
    <property type="term" value="F:hydrolase activity, hydrolyzing O-glycosyl compounds"/>
    <property type="evidence" value="ECO:0007669"/>
    <property type="project" value="InterPro"/>
</dbReference>
<keyword evidence="4" id="KW-1133">Transmembrane helix</keyword>
<organism evidence="5">
    <name type="scientific">Clostridium tertium</name>
    <dbReference type="NCBI Taxonomy" id="1559"/>
    <lineage>
        <taxon>Bacteria</taxon>
        <taxon>Bacillati</taxon>
        <taxon>Bacillota</taxon>
        <taxon>Clostridia</taxon>
        <taxon>Eubacteriales</taxon>
        <taxon>Clostridiaceae</taxon>
        <taxon>Clostridium</taxon>
    </lineage>
</organism>
<dbReference type="SUPFAM" id="SSF48208">
    <property type="entry name" value="Six-hairpin glycosidases"/>
    <property type="match status" value="1"/>
</dbReference>